<organism evidence="8 9">
    <name type="scientific">Rhodnius prolixus</name>
    <name type="common">Triatomid bug</name>
    <dbReference type="NCBI Taxonomy" id="13249"/>
    <lineage>
        <taxon>Eukaryota</taxon>
        <taxon>Metazoa</taxon>
        <taxon>Ecdysozoa</taxon>
        <taxon>Arthropoda</taxon>
        <taxon>Hexapoda</taxon>
        <taxon>Insecta</taxon>
        <taxon>Pterygota</taxon>
        <taxon>Neoptera</taxon>
        <taxon>Paraneoptera</taxon>
        <taxon>Hemiptera</taxon>
        <taxon>Heteroptera</taxon>
        <taxon>Panheteroptera</taxon>
        <taxon>Cimicomorpha</taxon>
        <taxon>Reduviidae</taxon>
        <taxon>Triatominae</taxon>
        <taxon>Rhodnius</taxon>
    </lineage>
</organism>
<evidence type="ECO:0000313" key="8">
    <source>
        <dbReference type="EnsemblMetazoa" id="RPRC009833-PA"/>
    </source>
</evidence>
<evidence type="ECO:0000256" key="3">
    <source>
        <dbReference type="ARBA" id="ARBA00019696"/>
    </source>
</evidence>
<evidence type="ECO:0000256" key="5">
    <source>
        <dbReference type="ARBA" id="ARBA00023163"/>
    </source>
</evidence>
<dbReference type="InParanoid" id="T1I0L3"/>
<evidence type="ECO:0000256" key="1">
    <source>
        <dbReference type="ARBA" id="ARBA00004123"/>
    </source>
</evidence>
<dbReference type="EMBL" id="ACPB03008738">
    <property type="status" value="NOT_ANNOTATED_CDS"/>
    <property type="molecule type" value="Genomic_DNA"/>
</dbReference>
<comment type="similarity">
    <text evidence="2">Belongs to the Mediator complex subunit 23 family.</text>
</comment>
<dbReference type="GO" id="GO:0006357">
    <property type="term" value="P:regulation of transcription by RNA polymerase II"/>
    <property type="evidence" value="ECO:0007669"/>
    <property type="project" value="TreeGrafter"/>
</dbReference>
<dbReference type="eggNOG" id="KOG1883">
    <property type="taxonomic scope" value="Eukaryota"/>
</dbReference>
<keyword evidence="9" id="KW-1185">Reference proteome</keyword>
<dbReference type="PANTHER" id="PTHR12691">
    <property type="entry name" value="MEDIATOR OF RNA POLYMERASE II TRANSCRIPTION SUBUNIT 23"/>
    <property type="match status" value="1"/>
</dbReference>
<dbReference type="VEuPathDB" id="VectorBase:RPRC009833"/>
<reference evidence="8" key="1">
    <citation type="submission" date="2015-05" db="UniProtKB">
        <authorList>
            <consortium name="EnsemblMetazoa"/>
        </authorList>
    </citation>
    <scope>IDENTIFICATION</scope>
</reference>
<keyword evidence="4" id="KW-0805">Transcription regulation</keyword>
<comment type="subcellular location">
    <subcellularLocation>
        <location evidence="1">Nucleus</location>
    </subcellularLocation>
</comment>
<dbReference type="EnsemblMetazoa" id="RPRC009833-RA">
    <property type="protein sequence ID" value="RPRC009833-PA"/>
    <property type="gene ID" value="RPRC009833"/>
</dbReference>
<evidence type="ECO:0000313" key="9">
    <source>
        <dbReference type="Proteomes" id="UP000015103"/>
    </source>
</evidence>
<sequence>MLIVWPAAGFEHNKFSYTLALAHAIWYHAGVGHLATLPQFVKEKLSPLIKTEEQLLFLCHLIGPFLHRFNTDRPKGVYELTIELYRCLEQVDKEVTQMNYMDPICDLLYPLLFRNMQNIIYFLFIISVIH</sequence>
<dbReference type="HOGENOM" id="CLU_1940704_0_0_1"/>
<dbReference type="GO" id="GO:0016592">
    <property type="term" value="C:mediator complex"/>
    <property type="evidence" value="ECO:0007669"/>
    <property type="project" value="TreeGrafter"/>
</dbReference>
<accession>T1I0L3</accession>
<dbReference type="EMBL" id="ACPB03008737">
    <property type="status" value="NOT_ANNOTATED_CDS"/>
    <property type="molecule type" value="Genomic_DNA"/>
</dbReference>
<dbReference type="Proteomes" id="UP000015103">
    <property type="component" value="Unassembled WGS sequence"/>
</dbReference>
<proteinExistence type="inferred from homology"/>
<dbReference type="GO" id="GO:0005667">
    <property type="term" value="C:transcription regulator complex"/>
    <property type="evidence" value="ECO:0007669"/>
    <property type="project" value="TreeGrafter"/>
</dbReference>
<dbReference type="GO" id="GO:0010628">
    <property type="term" value="P:positive regulation of gene expression"/>
    <property type="evidence" value="ECO:0007669"/>
    <property type="project" value="TreeGrafter"/>
</dbReference>
<name>T1I0L3_RHOPR</name>
<dbReference type="Pfam" id="PF11573">
    <property type="entry name" value="Med23"/>
    <property type="match status" value="1"/>
</dbReference>
<dbReference type="STRING" id="13249.T1I0L3"/>
<dbReference type="InterPro" id="IPR021629">
    <property type="entry name" value="Mediator_Med23"/>
</dbReference>
<evidence type="ECO:0000256" key="7">
    <source>
        <dbReference type="ARBA" id="ARBA00031961"/>
    </source>
</evidence>
<evidence type="ECO:0000256" key="2">
    <source>
        <dbReference type="ARBA" id="ARBA00010222"/>
    </source>
</evidence>
<evidence type="ECO:0000256" key="6">
    <source>
        <dbReference type="ARBA" id="ARBA00023242"/>
    </source>
</evidence>
<protein>
    <recommendedName>
        <fullName evidence="3">Mediator of RNA polymerase II transcription subunit 23</fullName>
    </recommendedName>
    <alternativeName>
        <fullName evidence="7">Mediator complex subunit 23</fullName>
    </alternativeName>
</protein>
<evidence type="ECO:0000256" key="4">
    <source>
        <dbReference type="ARBA" id="ARBA00023015"/>
    </source>
</evidence>
<dbReference type="PANTHER" id="PTHR12691:SF10">
    <property type="entry name" value="MEDIATOR OF RNA POLYMERASE II TRANSCRIPTION SUBUNIT 23"/>
    <property type="match status" value="1"/>
</dbReference>
<keyword evidence="5" id="KW-0804">Transcription</keyword>
<keyword evidence="6" id="KW-0539">Nucleus</keyword>
<dbReference type="AlphaFoldDB" id="T1I0L3"/>